<dbReference type="Gene3D" id="3.30.450.20">
    <property type="entry name" value="PAS domain"/>
    <property type="match status" value="1"/>
</dbReference>
<dbReference type="InterPro" id="IPR013656">
    <property type="entry name" value="PAS_4"/>
</dbReference>
<dbReference type="SUPFAM" id="SSF52540">
    <property type="entry name" value="P-loop containing nucleoside triphosphate hydrolases"/>
    <property type="match status" value="1"/>
</dbReference>
<dbReference type="InterPro" id="IPR003593">
    <property type="entry name" value="AAA+_ATPase"/>
</dbReference>
<dbReference type="Proteomes" id="UP001519289">
    <property type="component" value="Unassembled WGS sequence"/>
</dbReference>
<dbReference type="InterPro" id="IPR009057">
    <property type="entry name" value="Homeodomain-like_sf"/>
</dbReference>
<protein>
    <submittedName>
        <fullName evidence="8">PAS domain S-box-containing protein</fullName>
    </submittedName>
</protein>
<dbReference type="PROSITE" id="PS00688">
    <property type="entry name" value="SIGMA54_INTERACT_3"/>
    <property type="match status" value="1"/>
</dbReference>
<keyword evidence="5" id="KW-0804">Transcription</keyword>
<dbReference type="PROSITE" id="PS50045">
    <property type="entry name" value="SIGMA54_INTERACT_4"/>
    <property type="match status" value="1"/>
</dbReference>
<dbReference type="InterPro" id="IPR025662">
    <property type="entry name" value="Sigma_54_int_dom_ATP-bd_1"/>
</dbReference>
<evidence type="ECO:0000256" key="5">
    <source>
        <dbReference type="ARBA" id="ARBA00023163"/>
    </source>
</evidence>
<evidence type="ECO:0000259" key="7">
    <source>
        <dbReference type="PROSITE" id="PS50112"/>
    </source>
</evidence>
<dbReference type="Pfam" id="PF08448">
    <property type="entry name" value="PAS_4"/>
    <property type="match status" value="1"/>
</dbReference>
<sequence>MESFIMRSAMQLLDSLHDGVVAVDDSGVVVYANEANTRITGLTKEEIIGRHVRHIVPDSHILEVLETGQPLIGVRTRVFDHVVVSNIVPVFDHGRLVGVVSVFRDITEVLALSQELAEARNTIDLLKANLSGPPLAEDGIIIGQSPVAQRMYLMAKKAAAVDSPVLIEGESGTGKEVVARLIHNRSQRRGQPLIAVNCAAIPASLLESELFGYEEGAFTGSRRGGRPGLFELADGGTLFLDEIGDLELGLQAKLLRALQSGEIRRVGGTQVHRVNVRIISATNRNLAQLVREKAFREDLYYRLRVIHLVLPPLRERREDLALFLENAMQRICERLGRPRATFTPAALRALLAYPFPGNIRELENVVEQSVVLAEGDAIDVTDLPPDVLGSGGTAGAAQAPAAAAAPGSGGFPSLAEAERMLLEAGVRAFDSKAALARHLGIGRATLYRKLAKYGLD</sequence>
<evidence type="ECO:0000256" key="3">
    <source>
        <dbReference type="ARBA" id="ARBA00023015"/>
    </source>
</evidence>
<dbReference type="PROSITE" id="PS50112">
    <property type="entry name" value="PAS"/>
    <property type="match status" value="1"/>
</dbReference>
<dbReference type="Pfam" id="PF02954">
    <property type="entry name" value="HTH_8"/>
    <property type="match status" value="1"/>
</dbReference>
<dbReference type="InterPro" id="IPR058031">
    <property type="entry name" value="AAA_lid_NorR"/>
</dbReference>
<dbReference type="Gene3D" id="3.40.50.300">
    <property type="entry name" value="P-loop containing nucleotide triphosphate hydrolases"/>
    <property type="match status" value="1"/>
</dbReference>
<name>A0ABS4JR19_9FIRM</name>
<dbReference type="InterPro" id="IPR000014">
    <property type="entry name" value="PAS"/>
</dbReference>
<dbReference type="PROSITE" id="PS00675">
    <property type="entry name" value="SIGMA54_INTERACT_1"/>
    <property type="match status" value="1"/>
</dbReference>
<dbReference type="Pfam" id="PF00158">
    <property type="entry name" value="Sigma54_activat"/>
    <property type="match status" value="1"/>
</dbReference>
<dbReference type="InterPro" id="IPR025944">
    <property type="entry name" value="Sigma_54_int_dom_CS"/>
</dbReference>
<dbReference type="PANTHER" id="PTHR32071">
    <property type="entry name" value="TRANSCRIPTIONAL REGULATORY PROTEIN"/>
    <property type="match status" value="1"/>
</dbReference>
<comment type="caution">
    <text evidence="8">The sequence shown here is derived from an EMBL/GenBank/DDBJ whole genome shotgun (WGS) entry which is preliminary data.</text>
</comment>
<dbReference type="Gene3D" id="1.10.10.60">
    <property type="entry name" value="Homeodomain-like"/>
    <property type="match status" value="1"/>
</dbReference>
<gene>
    <name evidence="8" type="ORF">J2Z79_000819</name>
</gene>
<evidence type="ECO:0000313" key="8">
    <source>
        <dbReference type="EMBL" id="MBP2017436.1"/>
    </source>
</evidence>
<evidence type="ECO:0000259" key="6">
    <source>
        <dbReference type="PROSITE" id="PS50045"/>
    </source>
</evidence>
<dbReference type="Gene3D" id="1.10.8.60">
    <property type="match status" value="1"/>
</dbReference>
<evidence type="ECO:0000313" key="9">
    <source>
        <dbReference type="Proteomes" id="UP001519289"/>
    </source>
</evidence>
<reference evidence="8 9" key="1">
    <citation type="submission" date="2021-03" db="EMBL/GenBank/DDBJ databases">
        <title>Genomic Encyclopedia of Type Strains, Phase IV (KMG-IV): sequencing the most valuable type-strain genomes for metagenomic binning, comparative biology and taxonomic classification.</title>
        <authorList>
            <person name="Goeker M."/>
        </authorList>
    </citation>
    <scope>NUCLEOTIDE SEQUENCE [LARGE SCALE GENOMIC DNA]</scope>
    <source>
        <strain evidence="8 9">DSM 27138</strain>
    </source>
</reference>
<feature type="domain" description="Sigma-54 factor interaction" evidence="6">
    <location>
        <begin position="141"/>
        <end position="371"/>
    </location>
</feature>
<keyword evidence="2" id="KW-0067">ATP-binding</keyword>
<evidence type="ECO:0000256" key="2">
    <source>
        <dbReference type="ARBA" id="ARBA00022840"/>
    </source>
</evidence>
<keyword evidence="4" id="KW-0238">DNA-binding</keyword>
<proteinExistence type="predicted"/>
<dbReference type="InterPro" id="IPR035965">
    <property type="entry name" value="PAS-like_dom_sf"/>
</dbReference>
<evidence type="ECO:0000256" key="4">
    <source>
        <dbReference type="ARBA" id="ARBA00023125"/>
    </source>
</evidence>
<dbReference type="SMART" id="SM00091">
    <property type="entry name" value="PAS"/>
    <property type="match status" value="1"/>
</dbReference>
<dbReference type="SUPFAM" id="SSF46689">
    <property type="entry name" value="Homeodomain-like"/>
    <property type="match status" value="1"/>
</dbReference>
<dbReference type="InterPro" id="IPR027417">
    <property type="entry name" value="P-loop_NTPase"/>
</dbReference>
<organism evidence="8 9">
    <name type="scientific">Symbiobacterium terraclitae</name>
    <dbReference type="NCBI Taxonomy" id="557451"/>
    <lineage>
        <taxon>Bacteria</taxon>
        <taxon>Bacillati</taxon>
        <taxon>Bacillota</taxon>
        <taxon>Clostridia</taxon>
        <taxon>Eubacteriales</taxon>
        <taxon>Symbiobacteriaceae</taxon>
        <taxon>Symbiobacterium</taxon>
    </lineage>
</organism>
<dbReference type="SUPFAM" id="SSF55785">
    <property type="entry name" value="PYP-like sensor domain (PAS domain)"/>
    <property type="match status" value="1"/>
</dbReference>
<dbReference type="CDD" id="cd00009">
    <property type="entry name" value="AAA"/>
    <property type="match status" value="1"/>
</dbReference>
<dbReference type="PROSITE" id="PS00676">
    <property type="entry name" value="SIGMA54_INTERACT_2"/>
    <property type="match status" value="1"/>
</dbReference>
<dbReference type="RefSeq" id="WP_342589408.1">
    <property type="nucleotide sequence ID" value="NZ_JAGGLG010000004.1"/>
</dbReference>
<evidence type="ECO:0000256" key="1">
    <source>
        <dbReference type="ARBA" id="ARBA00022741"/>
    </source>
</evidence>
<feature type="domain" description="PAS" evidence="7">
    <location>
        <begin position="11"/>
        <end position="60"/>
    </location>
</feature>
<keyword evidence="9" id="KW-1185">Reference proteome</keyword>
<dbReference type="InterPro" id="IPR002197">
    <property type="entry name" value="HTH_Fis"/>
</dbReference>
<dbReference type="SMART" id="SM00382">
    <property type="entry name" value="AAA"/>
    <property type="match status" value="1"/>
</dbReference>
<dbReference type="CDD" id="cd00130">
    <property type="entry name" value="PAS"/>
    <property type="match status" value="1"/>
</dbReference>
<dbReference type="InterPro" id="IPR025943">
    <property type="entry name" value="Sigma_54_int_dom_ATP-bd_2"/>
</dbReference>
<keyword evidence="1" id="KW-0547">Nucleotide-binding</keyword>
<dbReference type="Pfam" id="PF25601">
    <property type="entry name" value="AAA_lid_14"/>
    <property type="match status" value="1"/>
</dbReference>
<dbReference type="NCBIfam" id="TIGR00229">
    <property type="entry name" value="sensory_box"/>
    <property type="match status" value="1"/>
</dbReference>
<keyword evidence="3" id="KW-0805">Transcription regulation</keyword>
<dbReference type="InterPro" id="IPR002078">
    <property type="entry name" value="Sigma_54_int"/>
</dbReference>
<dbReference type="EMBL" id="JAGGLG010000004">
    <property type="protein sequence ID" value="MBP2017436.1"/>
    <property type="molecule type" value="Genomic_DNA"/>
</dbReference>
<accession>A0ABS4JR19</accession>